<reference evidence="2 3" key="1">
    <citation type="submission" date="2020-02" db="EMBL/GenBank/DDBJ databases">
        <title>Genomic Insights into the Phylogeny and Genetic Plasticity of the Human and Animal Enteric Pathogen Clostridium perfringens.</title>
        <authorList>
            <person name="Feng Y."/>
            <person name="Hu Y."/>
        </authorList>
    </citation>
    <scope>NUCLEOTIDE SEQUENCE [LARGE SCALE GENOMIC DNA]</scope>
    <source>
        <strain evidence="2 3">CP-40</strain>
    </source>
</reference>
<accession>A0AAP6WML4</accession>
<feature type="domain" description="DUF6870" evidence="1">
    <location>
        <begin position="17"/>
        <end position="73"/>
    </location>
</feature>
<evidence type="ECO:0000313" key="3">
    <source>
        <dbReference type="Proteomes" id="UP000481454"/>
    </source>
</evidence>
<evidence type="ECO:0000259" key="1">
    <source>
        <dbReference type="Pfam" id="PF21757"/>
    </source>
</evidence>
<dbReference type="Proteomes" id="UP000481454">
    <property type="component" value="Unassembled WGS sequence"/>
</dbReference>
<dbReference type="RefSeq" id="WP_003455299.1">
    <property type="nucleotide sequence ID" value="NZ_CATNWT010000001.1"/>
</dbReference>
<gene>
    <name evidence="2" type="ORF">G6Z34_10605</name>
</gene>
<dbReference type="AlphaFoldDB" id="A0AAP6WML4"/>
<dbReference type="EMBL" id="JAALLZ010000003">
    <property type="protein sequence ID" value="NGU30558.1"/>
    <property type="molecule type" value="Genomic_DNA"/>
</dbReference>
<name>A0AAP6WML4_CLOPF</name>
<organism evidence="2 3">
    <name type="scientific">Clostridium perfringens</name>
    <dbReference type="NCBI Taxonomy" id="1502"/>
    <lineage>
        <taxon>Bacteria</taxon>
        <taxon>Bacillati</taxon>
        <taxon>Bacillota</taxon>
        <taxon>Clostridia</taxon>
        <taxon>Eubacteriales</taxon>
        <taxon>Clostridiaceae</taxon>
        <taxon>Clostridium</taxon>
    </lineage>
</organism>
<proteinExistence type="predicted"/>
<sequence length="80" mass="9397">MSVNIVKKDNEKLNKKYIDIDKVINKQKDLENEGLEKCLKEMKSPYCFIFGDVVVRLKFSDSENTLDLCLISYFKKLKNC</sequence>
<comment type="caution">
    <text evidence="2">The sequence shown here is derived from an EMBL/GenBank/DDBJ whole genome shotgun (WGS) entry which is preliminary data.</text>
</comment>
<evidence type="ECO:0000313" key="2">
    <source>
        <dbReference type="EMBL" id="NGU30558.1"/>
    </source>
</evidence>
<dbReference type="InterPro" id="IPR049222">
    <property type="entry name" value="DUF6870"/>
</dbReference>
<protein>
    <recommendedName>
        <fullName evidence="1">DUF6870 domain-containing protein</fullName>
    </recommendedName>
</protein>
<dbReference type="Pfam" id="PF21757">
    <property type="entry name" value="DUF6870"/>
    <property type="match status" value="1"/>
</dbReference>